<protein>
    <submittedName>
        <fullName evidence="7">Sigma-70 family RNA polymerase sigma factor</fullName>
    </submittedName>
</protein>
<dbReference type="Proteomes" id="UP000824230">
    <property type="component" value="Unassembled WGS sequence"/>
</dbReference>
<keyword evidence="5" id="KW-0804">Transcription</keyword>
<dbReference type="GO" id="GO:0003677">
    <property type="term" value="F:DNA binding"/>
    <property type="evidence" value="ECO:0007669"/>
    <property type="project" value="UniProtKB-KW"/>
</dbReference>
<dbReference type="InterPro" id="IPR007627">
    <property type="entry name" value="RNA_pol_sigma70_r2"/>
</dbReference>
<organism evidence="7 8">
    <name type="scientific">Candidatus Blautia pullistercoris</name>
    <dbReference type="NCBI Taxonomy" id="2838499"/>
    <lineage>
        <taxon>Bacteria</taxon>
        <taxon>Bacillati</taxon>
        <taxon>Bacillota</taxon>
        <taxon>Clostridia</taxon>
        <taxon>Lachnospirales</taxon>
        <taxon>Lachnospiraceae</taxon>
        <taxon>Blautia</taxon>
    </lineage>
</organism>
<dbReference type="Gene3D" id="1.10.10.10">
    <property type="entry name" value="Winged helix-like DNA-binding domain superfamily/Winged helix DNA-binding domain"/>
    <property type="match status" value="1"/>
</dbReference>
<dbReference type="NCBIfam" id="TIGR02937">
    <property type="entry name" value="sigma70-ECF"/>
    <property type="match status" value="1"/>
</dbReference>
<evidence type="ECO:0000256" key="1">
    <source>
        <dbReference type="ARBA" id="ARBA00010641"/>
    </source>
</evidence>
<dbReference type="Pfam" id="PF04542">
    <property type="entry name" value="Sigma70_r2"/>
    <property type="match status" value="1"/>
</dbReference>
<keyword evidence="3" id="KW-0731">Sigma factor</keyword>
<dbReference type="EMBL" id="DXFG01000019">
    <property type="protein sequence ID" value="HIX36385.1"/>
    <property type="molecule type" value="Genomic_DNA"/>
</dbReference>
<dbReference type="InterPro" id="IPR013324">
    <property type="entry name" value="RNA_pol_sigma_r3/r4-like"/>
</dbReference>
<evidence type="ECO:0000256" key="2">
    <source>
        <dbReference type="ARBA" id="ARBA00023015"/>
    </source>
</evidence>
<dbReference type="InterPro" id="IPR014284">
    <property type="entry name" value="RNA_pol_sigma-70_dom"/>
</dbReference>
<dbReference type="PANTHER" id="PTHR43133">
    <property type="entry name" value="RNA POLYMERASE ECF-TYPE SIGMA FACTO"/>
    <property type="match status" value="1"/>
</dbReference>
<dbReference type="PANTHER" id="PTHR43133:SF8">
    <property type="entry name" value="RNA POLYMERASE SIGMA FACTOR HI_1459-RELATED"/>
    <property type="match status" value="1"/>
</dbReference>
<name>A0A9D1VJ78_9FIRM</name>
<sequence length="194" mass="23015">MRKVDQDNFLQELSRKNEKALEYVVDVYGGLIKTIVKRHLRGLTDYQEECINDVFLAVWQHSRSYDPEKGSFEKWLGGVTRYKALTYKRKYLKRQQAAGLEEIQEPGEESRELSQLVEELSDETEAFLSCLKEEDRFLFRQLFIEELEPDEVARKNGIKRENLYNRISRGKKKIRRHFPKTGQEKGGADYERFI</sequence>
<accession>A0A9D1VJ78</accession>
<keyword evidence="2" id="KW-0805">Transcription regulation</keyword>
<dbReference type="Gene3D" id="1.10.1740.10">
    <property type="match status" value="1"/>
</dbReference>
<reference evidence="7" key="1">
    <citation type="journal article" date="2021" name="PeerJ">
        <title>Extensive microbial diversity within the chicken gut microbiome revealed by metagenomics and culture.</title>
        <authorList>
            <person name="Gilroy R."/>
            <person name="Ravi A."/>
            <person name="Getino M."/>
            <person name="Pursley I."/>
            <person name="Horton D.L."/>
            <person name="Alikhan N.F."/>
            <person name="Baker D."/>
            <person name="Gharbi K."/>
            <person name="Hall N."/>
            <person name="Watson M."/>
            <person name="Adriaenssens E.M."/>
            <person name="Foster-Nyarko E."/>
            <person name="Jarju S."/>
            <person name="Secka A."/>
            <person name="Antonio M."/>
            <person name="Oren A."/>
            <person name="Chaudhuri R.R."/>
            <person name="La Ragione R."/>
            <person name="Hildebrand F."/>
            <person name="Pallen M.J."/>
        </authorList>
    </citation>
    <scope>NUCLEOTIDE SEQUENCE</scope>
    <source>
        <strain evidence="7">ChiHjej12B11-1927</strain>
    </source>
</reference>
<evidence type="ECO:0000313" key="7">
    <source>
        <dbReference type="EMBL" id="HIX36385.1"/>
    </source>
</evidence>
<keyword evidence="4" id="KW-0238">DNA-binding</keyword>
<dbReference type="SUPFAM" id="SSF88946">
    <property type="entry name" value="Sigma2 domain of RNA polymerase sigma factors"/>
    <property type="match status" value="1"/>
</dbReference>
<reference evidence="7" key="2">
    <citation type="submission" date="2021-04" db="EMBL/GenBank/DDBJ databases">
        <authorList>
            <person name="Gilroy R."/>
        </authorList>
    </citation>
    <scope>NUCLEOTIDE SEQUENCE</scope>
    <source>
        <strain evidence="7">ChiHjej12B11-1927</strain>
    </source>
</reference>
<comment type="similarity">
    <text evidence="1">Belongs to the sigma-70 factor family. ECF subfamily.</text>
</comment>
<evidence type="ECO:0000256" key="3">
    <source>
        <dbReference type="ARBA" id="ARBA00023082"/>
    </source>
</evidence>
<dbReference type="AlphaFoldDB" id="A0A9D1VJ78"/>
<gene>
    <name evidence="7" type="ORF">H9738_00730</name>
</gene>
<dbReference type="InterPro" id="IPR036388">
    <property type="entry name" value="WH-like_DNA-bd_sf"/>
</dbReference>
<dbReference type="GO" id="GO:0006352">
    <property type="term" value="P:DNA-templated transcription initiation"/>
    <property type="evidence" value="ECO:0007669"/>
    <property type="project" value="InterPro"/>
</dbReference>
<dbReference type="InterPro" id="IPR039425">
    <property type="entry name" value="RNA_pol_sigma-70-like"/>
</dbReference>
<dbReference type="SUPFAM" id="SSF88659">
    <property type="entry name" value="Sigma3 and sigma4 domains of RNA polymerase sigma factors"/>
    <property type="match status" value="1"/>
</dbReference>
<feature type="domain" description="RNA polymerase sigma-70 region 2" evidence="6">
    <location>
        <begin position="26"/>
        <end position="90"/>
    </location>
</feature>
<evidence type="ECO:0000313" key="8">
    <source>
        <dbReference type="Proteomes" id="UP000824230"/>
    </source>
</evidence>
<evidence type="ECO:0000259" key="6">
    <source>
        <dbReference type="Pfam" id="PF04542"/>
    </source>
</evidence>
<evidence type="ECO:0000256" key="5">
    <source>
        <dbReference type="ARBA" id="ARBA00023163"/>
    </source>
</evidence>
<comment type="caution">
    <text evidence="7">The sequence shown here is derived from an EMBL/GenBank/DDBJ whole genome shotgun (WGS) entry which is preliminary data.</text>
</comment>
<proteinExistence type="inferred from homology"/>
<evidence type="ECO:0000256" key="4">
    <source>
        <dbReference type="ARBA" id="ARBA00023125"/>
    </source>
</evidence>
<dbReference type="InterPro" id="IPR013325">
    <property type="entry name" value="RNA_pol_sigma_r2"/>
</dbReference>
<dbReference type="GO" id="GO:0016987">
    <property type="term" value="F:sigma factor activity"/>
    <property type="evidence" value="ECO:0007669"/>
    <property type="project" value="UniProtKB-KW"/>
</dbReference>